<evidence type="ECO:0000313" key="3">
    <source>
        <dbReference type="Proteomes" id="UP000823388"/>
    </source>
</evidence>
<keyword evidence="3" id="KW-1185">Reference proteome</keyword>
<dbReference type="PANTHER" id="PTHR33052">
    <property type="entry name" value="DUF4228 DOMAIN PROTEIN-RELATED"/>
    <property type="match status" value="1"/>
</dbReference>
<sequence length="235" mass="24295">MGSCVSFSRSPPPASSSTAAGELARRQRAVVATSKVVNLDGSMAQFAGPVTAREALLELAPGQARFLCISDELGFDVPARALAAGEALRPGQLYFALPAPMLRRPLSGDDMAALAVRAATALAVEAGLAAGGLSPQRRTKKGEAAPGNGRHRRRQSTARVAPLLVASGKDDGLSDDGSWSSDMRGGLATRRTGHDGDRTAGKARAGRGAAHRSGGARRHRPGVQQRLSAIAEDEE</sequence>
<protein>
    <submittedName>
        <fullName evidence="2">Uncharacterized protein</fullName>
    </submittedName>
</protein>
<feature type="compositionally biased region" description="Low complexity" evidence="1">
    <location>
        <begin position="202"/>
        <end position="213"/>
    </location>
</feature>
<reference evidence="2" key="1">
    <citation type="submission" date="2020-05" db="EMBL/GenBank/DDBJ databases">
        <title>WGS assembly of Panicum virgatum.</title>
        <authorList>
            <person name="Lovell J.T."/>
            <person name="Jenkins J."/>
            <person name="Shu S."/>
            <person name="Juenger T.E."/>
            <person name="Schmutz J."/>
        </authorList>
    </citation>
    <scope>NUCLEOTIDE SEQUENCE</scope>
    <source>
        <strain evidence="2">AP13</strain>
    </source>
</reference>
<feature type="region of interest" description="Disordered" evidence="1">
    <location>
        <begin position="133"/>
        <end position="235"/>
    </location>
</feature>
<evidence type="ECO:0000256" key="1">
    <source>
        <dbReference type="SAM" id="MobiDB-lite"/>
    </source>
</evidence>
<feature type="region of interest" description="Disordered" evidence="1">
    <location>
        <begin position="1"/>
        <end position="22"/>
    </location>
</feature>
<gene>
    <name evidence="2" type="ORF">PVAP13_2NG404800</name>
</gene>
<dbReference type="AlphaFoldDB" id="A0A8T0VN94"/>
<organism evidence="2 3">
    <name type="scientific">Panicum virgatum</name>
    <name type="common">Blackwell switchgrass</name>
    <dbReference type="NCBI Taxonomy" id="38727"/>
    <lineage>
        <taxon>Eukaryota</taxon>
        <taxon>Viridiplantae</taxon>
        <taxon>Streptophyta</taxon>
        <taxon>Embryophyta</taxon>
        <taxon>Tracheophyta</taxon>
        <taxon>Spermatophyta</taxon>
        <taxon>Magnoliopsida</taxon>
        <taxon>Liliopsida</taxon>
        <taxon>Poales</taxon>
        <taxon>Poaceae</taxon>
        <taxon>PACMAD clade</taxon>
        <taxon>Panicoideae</taxon>
        <taxon>Panicodae</taxon>
        <taxon>Paniceae</taxon>
        <taxon>Panicinae</taxon>
        <taxon>Panicum</taxon>
        <taxon>Panicum sect. Hiantes</taxon>
    </lineage>
</organism>
<proteinExistence type="predicted"/>
<dbReference type="OrthoDB" id="843671at2759"/>
<dbReference type="Pfam" id="PF14009">
    <property type="entry name" value="PADRE"/>
    <property type="match status" value="1"/>
</dbReference>
<accession>A0A8T0VN94</accession>
<dbReference type="Proteomes" id="UP000823388">
    <property type="component" value="Chromosome 2N"/>
</dbReference>
<comment type="caution">
    <text evidence="2">The sequence shown here is derived from an EMBL/GenBank/DDBJ whole genome shotgun (WGS) entry which is preliminary data.</text>
</comment>
<dbReference type="InterPro" id="IPR025322">
    <property type="entry name" value="PADRE_dom"/>
</dbReference>
<name>A0A8T0VN94_PANVG</name>
<evidence type="ECO:0000313" key="2">
    <source>
        <dbReference type="EMBL" id="KAG2635897.1"/>
    </source>
</evidence>
<dbReference type="EMBL" id="CM029040">
    <property type="protein sequence ID" value="KAG2635897.1"/>
    <property type="molecule type" value="Genomic_DNA"/>
</dbReference>